<keyword evidence="3 8" id="KW-0812">Transmembrane</keyword>
<evidence type="ECO:0000256" key="2">
    <source>
        <dbReference type="ARBA" id="ARBA00006574"/>
    </source>
</evidence>
<dbReference type="GO" id="GO:0016020">
    <property type="term" value="C:membrane"/>
    <property type="evidence" value="ECO:0007669"/>
    <property type="project" value="UniProtKB-SubCell"/>
</dbReference>
<keyword evidence="4 8" id="KW-0611">Plant defense</keyword>
<dbReference type="KEGG" id="rarg:115744792"/>
<evidence type="ECO:0000256" key="3">
    <source>
        <dbReference type="ARBA" id="ARBA00022692"/>
    </source>
</evidence>
<evidence type="ECO:0000313" key="10">
    <source>
        <dbReference type="Proteomes" id="UP000827889"/>
    </source>
</evidence>
<evidence type="ECO:0000256" key="1">
    <source>
        <dbReference type="ARBA" id="ARBA00004141"/>
    </source>
</evidence>
<comment type="domain">
    <text evidence="8">The C-terminus contains a calmodulin-binding domain, which binds calmodulin in a calcium-dependent fashion.</text>
</comment>
<dbReference type="GO" id="GO:0005516">
    <property type="term" value="F:calmodulin binding"/>
    <property type="evidence" value="ECO:0007669"/>
    <property type="project" value="UniProtKB-KW"/>
</dbReference>
<dbReference type="PANTHER" id="PTHR31942:SF62">
    <property type="entry name" value="MLO-LIKE PROTEIN"/>
    <property type="match status" value="1"/>
</dbReference>
<feature type="transmembrane region" description="Helical" evidence="9">
    <location>
        <begin position="432"/>
        <end position="452"/>
    </location>
</feature>
<feature type="transmembrane region" description="Helical" evidence="9">
    <location>
        <begin position="308"/>
        <end position="327"/>
    </location>
</feature>
<dbReference type="Pfam" id="PF03094">
    <property type="entry name" value="Mlo"/>
    <property type="match status" value="1"/>
</dbReference>
<comment type="similarity">
    <text evidence="2 8">Belongs to the MLO family.</text>
</comment>
<dbReference type="Proteomes" id="UP000827889">
    <property type="component" value="Chromosome 8"/>
</dbReference>
<reference evidence="11" key="1">
    <citation type="submission" date="2025-08" db="UniProtKB">
        <authorList>
            <consortium name="RefSeq"/>
        </authorList>
    </citation>
    <scope>IDENTIFICATION</scope>
    <source>
        <tissue evidence="11">Leaf</tissue>
    </source>
</reference>
<dbReference type="InterPro" id="IPR004326">
    <property type="entry name" value="Mlo"/>
</dbReference>
<keyword evidence="8" id="KW-0112">Calmodulin-binding</keyword>
<evidence type="ECO:0000256" key="5">
    <source>
        <dbReference type="ARBA" id="ARBA00022989"/>
    </source>
</evidence>
<feature type="transmembrane region" description="Helical" evidence="9">
    <location>
        <begin position="183"/>
        <end position="204"/>
    </location>
</feature>
<evidence type="ECO:0000256" key="8">
    <source>
        <dbReference type="RuleBase" id="RU280816"/>
    </source>
</evidence>
<dbReference type="PANTHER" id="PTHR31942">
    <property type="entry name" value="MLO-LIKE PROTEIN 1"/>
    <property type="match status" value="1"/>
</dbReference>
<evidence type="ECO:0000313" key="11">
    <source>
        <dbReference type="RefSeq" id="XP_030535997.2"/>
    </source>
</evidence>
<evidence type="ECO:0000256" key="9">
    <source>
        <dbReference type="SAM" id="Phobius"/>
    </source>
</evidence>
<dbReference type="AlphaFoldDB" id="A0A8B8PNR2"/>
<dbReference type="GO" id="GO:0006952">
    <property type="term" value="P:defense response"/>
    <property type="evidence" value="ECO:0007669"/>
    <property type="project" value="UniProtKB-KW"/>
</dbReference>
<comment type="function">
    <text evidence="8">May be involved in modulation of pathogen defense and leaf cell death.</text>
</comment>
<accession>A0A8B8PNR2</accession>
<protein>
    <recommendedName>
        <fullName evidence="8">MLO-like protein</fullName>
    </recommendedName>
</protein>
<evidence type="ECO:0000256" key="4">
    <source>
        <dbReference type="ARBA" id="ARBA00022821"/>
    </source>
</evidence>
<evidence type="ECO:0000256" key="6">
    <source>
        <dbReference type="ARBA" id="ARBA00023136"/>
    </source>
</evidence>
<keyword evidence="7 8" id="KW-0568">Pathogenesis-related protein</keyword>
<comment type="subcellular location">
    <subcellularLocation>
        <location evidence="1 8">Membrane</location>
        <topology evidence="1 8">Multi-pass membrane protein</topology>
    </subcellularLocation>
</comment>
<dbReference type="RefSeq" id="XP_030535997.2">
    <property type="nucleotide sequence ID" value="XM_030680137.2"/>
</dbReference>
<evidence type="ECO:0000256" key="7">
    <source>
        <dbReference type="ARBA" id="ARBA00023265"/>
    </source>
</evidence>
<keyword evidence="5 8" id="KW-1133">Transmembrane helix</keyword>
<organism evidence="10 11">
    <name type="scientific">Rhodamnia argentea</name>
    <dbReference type="NCBI Taxonomy" id="178133"/>
    <lineage>
        <taxon>Eukaryota</taxon>
        <taxon>Viridiplantae</taxon>
        <taxon>Streptophyta</taxon>
        <taxon>Embryophyta</taxon>
        <taxon>Tracheophyta</taxon>
        <taxon>Spermatophyta</taxon>
        <taxon>Magnoliopsida</taxon>
        <taxon>eudicotyledons</taxon>
        <taxon>Gunneridae</taxon>
        <taxon>Pentapetalae</taxon>
        <taxon>rosids</taxon>
        <taxon>malvids</taxon>
        <taxon>Myrtales</taxon>
        <taxon>Myrtaceae</taxon>
        <taxon>Myrtoideae</taxon>
        <taxon>Myrteae</taxon>
        <taxon>Australasian group</taxon>
        <taxon>Rhodamnia</taxon>
    </lineage>
</organism>
<gene>
    <name evidence="11" type="primary">LOC115744792</name>
    <name evidence="8" type="synonym">MLO</name>
</gene>
<dbReference type="GeneID" id="115744792"/>
<name>A0A8B8PNR2_9MYRT</name>
<keyword evidence="10" id="KW-1185">Reference proteome</keyword>
<keyword evidence="6 8" id="KW-0472">Membrane</keyword>
<proteinExistence type="inferred from homology"/>
<feature type="transmembrane region" description="Helical" evidence="9">
    <location>
        <begin position="388"/>
        <end position="412"/>
    </location>
</feature>
<feature type="transmembrane region" description="Helical" evidence="9">
    <location>
        <begin position="333"/>
        <end position="356"/>
    </location>
</feature>
<sequence>MSQRQWASLSCIGGFEFVFGDLKEREEGEFWVGVKMEGEGRSLAETPTYLVATVVSVLVALGFFFHGSLKRVGKWLDKTKRKSLFAALEKIKEELMLFGLLSLLMGHWIRFVAKICIKSSALSSRFYPCAREGDFRNGDHILFPNSGYPNNSKEQVIAGKHDFCPEGHESFASYESLEQLHRFLFVLAIVHVSYSFAAIVLAMIKIYSWKTWENQAKTMAIQGLRGEASKDIRLMRLSTFIVHHTSHPWSQHKLLVWLLCFSRQFWSSINRPDYMALRLGFITTHELPLSYDFHNYMLRSMEDEFRDVVGISVPLWIYAIFCIFLDFHGSNIYFWLSFLPSILILLIGTKLHHVVVKLAVEIMDSRPQLEDHQFKLRDELFWFGKPQLLLWLIQFISFQNAFEMTTFIWSLWEIRDTTCFMNNRSLLVIRLTFGVVSQFWCSFITFPLYVIVTQMGSKFKKSVMSESVRTSLHGWQRRAKAKHTPLLSATSVTSLDSLVDDMDRFDGLGHHQTGIEGSSLDAEDSSFSHHDELEEQSFPLRNDGAPGRLRSGPIFDIYSSDEDCDLDVHNEAKDGSCINFHHADDLMVIDNNEPPEEQRLA</sequence>
<feature type="transmembrane region" description="Helical" evidence="9">
    <location>
        <begin position="49"/>
        <end position="73"/>
    </location>
</feature>